<feature type="compositionally biased region" description="Polar residues" evidence="1">
    <location>
        <begin position="105"/>
        <end position="114"/>
    </location>
</feature>
<feature type="region of interest" description="Disordered" evidence="1">
    <location>
        <begin position="1"/>
        <end position="54"/>
    </location>
</feature>
<gene>
    <name evidence="2" type="ORF">LODBEIA_P17710</name>
</gene>
<dbReference type="Proteomes" id="UP001497383">
    <property type="component" value="Chromosome 2"/>
</dbReference>
<reference evidence="2 3" key="1">
    <citation type="submission" date="2024-03" db="EMBL/GenBank/DDBJ databases">
        <authorList>
            <person name="Brejova B."/>
        </authorList>
    </citation>
    <scope>NUCLEOTIDE SEQUENCE [LARGE SCALE GENOMIC DNA]</scope>
    <source>
        <strain evidence="2 3">CBS 14171</strain>
    </source>
</reference>
<feature type="region of interest" description="Disordered" evidence="1">
    <location>
        <begin position="262"/>
        <end position="288"/>
    </location>
</feature>
<keyword evidence="3" id="KW-1185">Reference proteome</keyword>
<accession>A0ABP0ZMX5</accession>
<evidence type="ECO:0000313" key="2">
    <source>
        <dbReference type="EMBL" id="CAK9437393.1"/>
    </source>
</evidence>
<sequence>MASVASHSHPRSRQARNREDGNSLSLSLSLLPPSPPPLRNKEEEEEEEPARLLLPPVFEMDLGFDSARDVEAPLKKLTFILDKKQEPFVSEGNLAKHTFELAKPGSQSHDSSCSTPPPQSLLHSYEEVDDSYDDDDELFDEASSLMENGNLPHLSPASCSPIRDKACHLREKPNQSPSAMPSTDSSTYLRNALMQSKSWRMKISLDFDEMCRAVGAIGCKNRQQRELLALLESRNEVSMQRIREMNQSVARLKLMRCDSGHDARDASFDESENEALSEKNSGTTIPNGEGSSVDAFNLCLADSAIDKNEVECACNDEINQASKDMDSRVVVATGAAETHLAQTGMNPRKQKDSVNDELVFLQQDLVGEEDEEEKQAEESEITTNDVTNLSFEKTTTSKEEKLPFRQDAFATAISHESQTAPQSTNFIYFAIFLLLLAFLKSQV</sequence>
<dbReference type="RefSeq" id="XP_066828709.1">
    <property type="nucleotide sequence ID" value="XM_066971696.1"/>
</dbReference>
<dbReference type="GeneID" id="92206967"/>
<evidence type="ECO:0000313" key="3">
    <source>
        <dbReference type="Proteomes" id="UP001497383"/>
    </source>
</evidence>
<dbReference type="EMBL" id="OZ022406">
    <property type="protein sequence ID" value="CAK9437393.1"/>
    <property type="molecule type" value="Genomic_DNA"/>
</dbReference>
<protein>
    <submittedName>
        <fullName evidence="2">Uncharacterized protein</fullName>
    </submittedName>
</protein>
<evidence type="ECO:0000256" key="1">
    <source>
        <dbReference type="SAM" id="MobiDB-lite"/>
    </source>
</evidence>
<proteinExistence type="predicted"/>
<feature type="region of interest" description="Disordered" evidence="1">
    <location>
        <begin position="103"/>
        <end position="122"/>
    </location>
</feature>
<feature type="compositionally biased region" description="Polar residues" evidence="1">
    <location>
        <begin position="278"/>
        <end position="288"/>
    </location>
</feature>
<organism evidence="2 3">
    <name type="scientific">Lodderomyces beijingensis</name>
    <dbReference type="NCBI Taxonomy" id="1775926"/>
    <lineage>
        <taxon>Eukaryota</taxon>
        <taxon>Fungi</taxon>
        <taxon>Dikarya</taxon>
        <taxon>Ascomycota</taxon>
        <taxon>Saccharomycotina</taxon>
        <taxon>Pichiomycetes</taxon>
        <taxon>Debaryomycetaceae</taxon>
        <taxon>Candida/Lodderomyces clade</taxon>
        <taxon>Lodderomyces</taxon>
    </lineage>
</organism>
<name>A0ABP0ZMX5_9ASCO</name>